<sequence length="103" mass="11793">MITRCWSTQALKRARSLERPRANLHICFMDFENWLALVSVAFFSSAPTSHLSKGEAEEEKEQAEKSSCRRHSPQSAKSSNQSRAQEDTDKKSFFGFPLCEYES</sequence>
<feature type="region of interest" description="Disordered" evidence="1">
    <location>
        <begin position="48"/>
        <end position="103"/>
    </location>
</feature>
<organism evidence="2 3">
    <name type="scientific">Steinernema carpocapsae</name>
    <name type="common">Entomopathogenic nematode</name>
    <dbReference type="NCBI Taxonomy" id="34508"/>
    <lineage>
        <taxon>Eukaryota</taxon>
        <taxon>Metazoa</taxon>
        <taxon>Ecdysozoa</taxon>
        <taxon>Nematoda</taxon>
        <taxon>Chromadorea</taxon>
        <taxon>Rhabditida</taxon>
        <taxon>Tylenchina</taxon>
        <taxon>Panagrolaimomorpha</taxon>
        <taxon>Strongyloidoidea</taxon>
        <taxon>Steinernematidae</taxon>
        <taxon>Steinernema</taxon>
    </lineage>
</organism>
<gene>
    <name evidence="2" type="ORF">L596_001108</name>
</gene>
<reference evidence="2 3" key="1">
    <citation type="journal article" date="2015" name="Genome Biol.">
        <title>Comparative genomics of Steinernema reveals deeply conserved gene regulatory networks.</title>
        <authorList>
            <person name="Dillman A.R."/>
            <person name="Macchietto M."/>
            <person name="Porter C.F."/>
            <person name="Rogers A."/>
            <person name="Williams B."/>
            <person name="Antoshechkin I."/>
            <person name="Lee M.M."/>
            <person name="Goodwin Z."/>
            <person name="Lu X."/>
            <person name="Lewis E.E."/>
            <person name="Goodrich-Blair H."/>
            <person name="Stock S.P."/>
            <person name="Adams B.J."/>
            <person name="Sternberg P.W."/>
            <person name="Mortazavi A."/>
        </authorList>
    </citation>
    <scope>NUCLEOTIDE SEQUENCE [LARGE SCALE GENOMIC DNA]</scope>
    <source>
        <strain evidence="2 3">ALL</strain>
    </source>
</reference>
<dbReference type="EMBL" id="AZBU02000001">
    <property type="protein sequence ID" value="TMS33355.1"/>
    <property type="molecule type" value="Genomic_DNA"/>
</dbReference>
<proteinExistence type="predicted"/>
<evidence type="ECO:0000256" key="1">
    <source>
        <dbReference type="SAM" id="MobiDB-lite"/>
    </source>
</evidence>
<accession>A0A4U8UMD8</accession>
<comment type="caution">
    <text evidence="2">The sequence shown here is derived from an EMBL/GenBank/DDBJ whole genome shotgun (WGS) entry which is preliminary data.</text>
</comment>
<dbReference type="AlphaFoldDB" id="A0A4U8UMD8"/>
<evidence type="ECO:0000313" key="2">
    <source>
        <dbReference type="EMBL" id="TMS33355.1"/>
    </source>
</evidence>
<keyword evidence="3" id="KW-1185">Reference proteome</keyword>
<protein>
    <submittedName>
        <fullName evidence="2">Uncharacterized protein</fullName>
    </submittedName>
</protein>
<name>A0A4U8UMD8_STECR</name>
<reference evidence="2 3" key="2">
    <citation type="journal article" date="2019" name="G3 (Bethesda)">
        <title>Hybrid Assembly of the Genome of the Entomopathogenic Nematode Steinernema carpocapsae Identifies the X-Chromosome.</title>
        <authorList>
            <person name="Serra L."/>
            <person name="Macchietto M."/>
            <person name="Macias-Munoz A."/>
            <person name="McGill C.J."/>
            <person name="Rodriguez I.M."/>
            <person name="Rodriguez B."/>
            <person name="Murad R."/>
            <person name="Mortazavi A."/>
        </authorList>
    </citation>
    <scope>NUCLEOTIDE SEQUENCE [LARGE SCALE GENOMIC DNA]</scope>
    <source>
        <strain evidence="2 3">ALL</strain>
    </source>
</reference>
<feature type="compositionally biased region" description="Polar residues" evidence="1">
    <location>
        <begin position="73"/>
        <end position="83"/>
    </location>
</feature>
<dbReference type="Proteomes" id="UP000298663">
    <property type="component" value="Unassembled WGS sequence"/>
</dbReference>
<evidence type="ECO:0000313" key="3">
    <source>
        <dbReference type="Proteomes" id="UP000298663"/>
    </source>
</evidence>